<reference evidence="6 7" key="1">
    <citation type="submission" date="2018-05" db="EMBL/GenBank/DDBJ databases">
        <title>Genomic Encyclopedia of Type Strains, Phase IV (KMG-IV): sequencing the most valuable type-strain genomes for metagenomic binning, comparative biology and taxonomic classification.</title>
        <authorList>
            <person name="Goeker M."/>
        </authorList>
    </citation>
    <scope>NUCLEOTIDE SEQUENCE [LARGE SCALE GENOMIC DNA]</scope>
    <source>
        <strain evidence="6 7">DSM 566</strain>
    </source>
</reference>
<dbReference type="Proteomes" id="UP000247811">
    <property type="component" value="Unassembled WGS sequence"/>
</dbReference>
<dbReference type="EC" id="2.7.13.3" evidence="2"/>
<dbReference type="GO" id="GO:0004673">
    <property type="term" value="F:protein histidine kinase activity"/>
    <property type="evidence" value="ECO:0007669"/>
    <property type="project" value="UniProtKB-EC"/>
</dbReference>
<evidence type="ECO:0000256" key="2">
    <source>
        <dbReference type="ARBA" id="ARBA00012438"/>
    </source>
</evidence>
<keyword evidence="7" id="KW-1185">Reference proteome</keyword>
<dbReference type="PANTHER" id="PTHR24421">
    <property type="entry name" value="NITRATE/NITRITE SENSOR PROTEIN NARX-RELATED"/>
    <property type="match status" value="1"/>
</dbReference>
<comment type="caution">
    <text evidence="6">The sequence shown here is derived from an EMBL/GenBank/DDBJ whole genome shotgun (WGS) entry which is preliminary data.</text>
</comment>
<comment type="catalytic activity">
    <reaction evidence="1">
        <text>ATP + protein L-histidine = ADP + protein N-phospho-L-histidine.</text>
        <dbReference type="EC" id="2.7.13.3"/>
    </reaction>
</comment>
<evidence type="ECO:0000256" key="1">
    <source>
        <dbReference type="ARBA" id="ARBA00000085"/>
    </source>
</evidence>
<proteinExistence type="predicted"/>
<evidence type="ECO:0000313" key="6">
    <source>
        <dbReference type="EMBL" id="PXW92759.1"/>
    </source>
</evidence>
<evidence type="ECO:0000256" key="4">
    <source>
        <dbReference type="ARBA" id="ARBA00022777"/>
    </source>
</evidence>
<evidence type="ECO:0000256" key="5">
    <source>
        <dbReference type="ARBA" id="ARBA00023012"/>
    </source>
</evidence>
<accession>A0A318GV05</accession>
<dbReference type="AlphaFoldDB" id="A0A318GV05"/>
<keyword evidence="4" id="KW-0418">Kinase</keyword>
<gene>
    <name evidence="6" type="ORF">C7444_12310</name>
</gene>
<dbReference type="InterPro" id="IPR050482">
    <property type="entry name" value="Sensor_HK_TwoCompSys"/>
</dbReference>
<keyword evidence="5" id="KW-0902">Two-component regulatory system</keyword>
<dbReference type="SUPFAM" id="SSF55874">
    <property type="entry name" value="ATPase domain of HSP90 chaperone/DNA topoisomerase II/histidine kinase"/>
    <property type="match status" value="1"/>
</dbReference>
<dbReference type="Gene3D" id="3.30.565.10">
    <property type="entry name" value="Histidine kinase-like ATPase, C-terminal domain"/>
    <property type="match status" value="1"/>
</dbReference>
<protein>
    <recommendedName>
        <fullName evidence="2">histidine kinase</fullName>
        <ecNumber evidence="2">2.7.13.3</ecNumber>
    </recommendedName>
</protein>
<dbReference type="InterPro" id="IPR036890">
    <property type="entry name" value="HATPase_C_sf"/>
</dbReference>
<evidence type="ECO:0000313" key="7">
    <source>
        <dbReference type="Proteomes" id="UP000247811"/>
    </source>
</evidence>
<dbReference type="EMBL" id="QJJS01000023">
    <property type="protein sequence ID" value="PXW92759.1"/>
    <property type="molecule type" value="Genomic_DNA"/>
</dbReference>
<keyword evidence="3" id="KW-0808">Transferase</keyword>
<organism evidence="6 7">
    <name type="scientific">Sphaerotilus hippei</name>
    <dbReference type="NCBI Taxonomy" id="744406"/>
    <lineage>
        <taxon>Bacteria</taxon>
        <taxon>Pseudomonadati</taxon>
        <taxon>Pseudomonadota</taxon>
        <taxon>Betaproteobacteria</taxon>
        <taxon>Burkholderiales</taxon>
        <taxon>Sphaerotilaceae</taxon>
        <taxon>Sphaerotilus</taxon>
    </lineage>
</organism>
<name>A0A318GV05_9BURK</name>
<sequence length="292" mass="31315">MGLESGLRTIRTMPCLSAFFFPGALEVSGPPSRERPSTARAAVSHRLRSWCAAARGLWRRRRGAGPEVTTPAPLEAQGSALSPHELLRDVQDGLGARLSRLAGAAGHAGRPEGALGRDLEASRFEMRVLGHAAQRSMLTLDEPLGWLHEQVQQALCDRGLVLHWQVDERVAQLALPVRDTLALLWIAREALDNVVLHAHGAVSARFGLELTCGETGCHLRLSVEDDGRPNAVIGSVARFHPGRGLARVQRQATALGAQLVVGPEAQGWTLEIGLPLEPADRCQVQARGGSVA</sequence>
<evidence type="ECO:0000256" key="3">
    <source>
        <dbReference type="ARBA" id="ARBA00022679"/>
    </source>
</evidence>
<dbReference type="PANTHER" id="PTHR24421:SF10">
    <property type="entry name" value="NITRATE_NITRITE SENSOR PROTEIN NARQ"/>
    <property type="match status" value="1"/>
</dbReference>
<dbReference type="GO" id="GO:0000160">
    <property type="term" value="P:phosphorelay signal transduction system"/>
    <property type="evidence" value="ECO:0007669"/>
    <property type="project" value="UniProtKB-KW"/>
</dbReference>